<evidence type="ECO:0000256" key="3">
    <source>
        <dbReference type="SAM" id="MobiDB-lite"/>
    </source>
</evidence>
<protein>
    <recommendedName>
        <fullName evidence="4">Phospholipid/glycerol acyltransferase domain-containing protein</fullName>
    </recommendedName>
</protein>
<keyword evidence="1" id="KW-0808">Transferase</keyword>
<feature type="domain" description="Phospholipid/glycerol acyltransferase" evidence="4">
    <location>
        <begin position="52"/>
        <end position="171"/>
    </location>
</feature>
<organism evidence="5 6">
    <name type="scientific">Georgenia daeguensis</name>
    <dbReference type="NCBI Taxonomy" id="908355"/>
    <lineage>
        <taxon>Bacteria</taxon>
        <taxon>Bacillati</taxon>
        <taxon>Actinomycetota</taxon>
        <taxon>Actinomycetes</taxon>
        <taxon>Micrococcales</taxon>
        <taxon>Bogoriellaceae</taxon>
        <taxon>Georgenia</taxon>
    </lineage>
</organism>
<reference evidence="6" key="1">
    <citation type="journal article" date="2019" name="Int. J. Syst. Evol. Microbiol.">
        <title>The Global Catalogue of Microorganisms (GCM) 10K type strain sequencing project: providing services to taxonomists for standard genome sequencing and annotation.</title>
        <authorList>
            <consortium name="The Broad Institute Genomics Platform"/>
            <consortium name="The Broad Institute Genome Sequencing Center for Infectious Disease"/>
            <person name="Wu L."/>
            <person name="Ma J."/>
        </authorList>
    </citation>
    <scope>NUCLEOTIDE SEQUENCE [LARGE SCALE GENOMIC DNA]</scope>
    <source>
        <strain evidence="6">JCM 17459</strain>
    </source>
</reference>
<evidence type="ECO:0000313" key="5">
    <source>
        <dbReference type="EMBL" id="GAA4287026.1"/>
    </source>
</evidence>
<gene>
    <name evidence="5" type="ORF">GCM10022262_13850</name>
</gene>
<dbReference type="Pfam" id="PF01553">
    <property type="entry name" value="Acyltransferase"/>
    <property type="match status" value="1"/>
</dbReference>
<keyword evidence="6" id="KW-1185">Reference proteome</keyword>
<dbReference type="Proteomes" id="UP001499841">
    <property type="component" value="Unassembled WGS sequence"/>
</dbReference>
<dbReference type="InterPro" id="IPR002123">
    <property type="entry name" value="Plipid/glycerol_acylTrfase"/>
</dbReference>
<evidence type="ECO:0000259" key="4">
    <source>
        <dbReference type="SMART" id="SM00563"/>
    </source>
</evidence>
<proteinExistence type="predicted"/>
<sequence length="264" mass="28873">MTGAPSLKRYHAGWHRAARQVAQRMLLRPVVRSVTKTTVEGLDNLEGLSRPFVVVANHTSHLDTAVLVTGLPRRITEHLAVGAAADYFYSRWWTKAATSLFFNTYPIHRTSGGKRSRKGLSQRLVAEDVPVLIFPEGTRSRDGQMRPFKPGAAALCVARNVPCVPVALLGTHEAMPVGRSWPAPGRPRVRMLVGRPMRPRPGEKPRDFNDRVAARVRTMLEMQTPYVLADTPVAGAFDGGAQGPADRAAPGRVTGTDNKQEEAS</sequence>
<dbReference type="CDD" id="cd07989">
    <property type="entry name" value="LPLAT_AGPAT-like"/>
    <property type="match status" value="1"/>
</dbReference>
<name>A0ABP8ESS1_9MICO</name>
<dbReference type="PANTHER" id="PTHR10434:SF11">
    <property type="entry name" value="1-ACYL-SN-GLYCEROL-3-PHOSPHATE ACYLTRANSFERASE"/>
    <property type="match status" value="1"/>
</dbReference>
<dbReference type="PANTHER" id="PTHR10434">
    <property type="entry name" value="1-ACYL-SN-GLYCEROL-3-PHOSPHATE ACYLTRANSFERASE"/>
    <property type="match status" value="1"/>
</dbReference>
<comment type="caution">
    <text evidence="5">The sequence shown here is derived from an EMBL/GenBank/DDBJ whole genome shotgun (WGS) entry which is preliminary data.</text>
</comment>
<dbReference type="RefSeq" id="WP_345039188.1">
    <property type="nucleotide sequence ID" value="NZ_BAABBA010000005.1"/>
</dbReference>
<dbReference type="EMBL" id="BAABBA010000005">
    <property type="protein sequence ID" value="GAA4287026.1"/>
    <property type="molecule type" value="Genomic_DNA"/>
</dbReference>
<accession>A0ABP8ESS1</accession>
<evidence type="ECO:0000313" key="6">
    <source>
        <dbReference type="Proteomes" id="UP001499841"/>
    </source>
</evidence>
<feature type="region of interest" description="Disordered" evidence="3">
    <location>
        <begin position="233"/>
        <end position="264"/>
    </location>
</feature>
<evidence type="ECO:0000256" key="2">
    <source>
        <dbReference type="ARBA" id="ARBA00023315"/>
    </source>
</evidence>
<keyword evidence="2" id="KW-0012">Acyltransferase</keyword>
<dbReference type="SMART" id="SM00563">
    <property type="entry name" value="PlsC"/>
    <property type="match status" value="1"/>
</dbReference>
<evidence type="ECO:0000256" key="1">
    <source>
        <dbReference type="ARBA" id="ARBA00022679"/>
    </source>
</evidence>
<dbReference type="SUPFAM" id="SSF69593">
    <property type="entry name" value="Glycerol-3-phosphate (1)-acyltransferase"/>
    <property type="match status" value="1"/>
</dbReference>